<gene>
    <name evidence="2" type="ORF">WQO_33780</name>
</gene>
<accession>A0A0U3LRU7</accession>
<dbReference type="CDD" id="cd02440">
    <property type="entry name" value="AdoMet_MTases"/>
    <property type="match status" value="1"/>
</dbReference>
<evidence type="ECO:0000259" key="1">
    <source>
        <dbReference type="Pfam" id="PF13649"/>
    </source>
</evidence>
<dbReference type="SUPFAM" id="SSF53335">
    <property type="entry name" value="S-adenosyl-L-methionine-dependent methyltransferases"/>
    <property type="match status" value="1"/>
</dbReference>
<sequence length="244" mass="26566">MEYGPEHAKFYDLVFRSRGKDFDLEARGLTELILAARPDAVSLLDVACGTGAHLETLATLFGHVEGLEYAPAMLEQAAGRLPGVPLHAGDMRSFDLGRTFDAITCMGNALGEMGSVTELKAAVSAMAHHLNPGGVLVAEPWYFPENFLDGHVGGHLHQEEGRVITRMTHSVRQGDKSRLEVRFRVADASGFREFSEVLTSSLFTREQYTDAFESVGLSVRFVPGFRLADGRPNSPGLFVGVRTA</sequence>
<dbReference type="InterPro" id="IPR041698">
    <property type="entry name" value="Methyltransf_25"/>
</dbReference>
<dbReference type="KEGG" id="sgb:WQO_33780"/>
<dbReference type="Gene3D" id="2.20.130.10">
    <property type="entry name" value="CAC2371-like domains"/>
    <property type="match status" value="1"/>
</dbReference>
<protein>
    <submittedName>
        <fullName evidence="2">SAM-dependent methyltransferase</fullName>
    </submittedName>
</protein>
<dbReference type="InterPro" id="IPR029063">
    <property type="entry name" value="SAM-dependent_MTases_sf"/>
</dbReference>
<dbReference type="GO" id="GO:0032259">
    <property type="term" value="P:methylation"/>
    <property type="evidence" value="ECO:0007669"/>
    <property type="project" value="UniProtKB-KW"/>
</dbReference>
<dbReference type="RefSeq" id="WP_010056263.1">
    <property type="nucleotide sequence ID" value="NZ_CP013739.1"/>
</dbReference>
<dbReference type="GO" id="GO:0008168">
    <property type="term" value="F:methyltransferase activity"/>
    <property type="evidence" value="ECO:0007669"/>
    <property type="project" value="UniProtKB-KW"/>
</dbReference>
<evidence type="ECO:0000313" key="3">
    <source>
        <dbReference type="Proteomes" id="UP000064183"/>
    </source>
</evidence>
<name>A0A0U3LRU7_STRGL</name>
<reference evidence="2 3" key="1">
    <citation type="journal article" date="2012" name="J. Bacteriol.">
        <title>Draft genome sequence of Streptomyces globisporus C-1027, which produces an antitumor antibiotic consisting of a nine-membered enediyne with a chromoprotein.</title>
        <authorList>
            <person name="Wang L."/>
            <person name="Wang S."/>
            <person name="He Q."/>
            <person name="Yu T."/>
            <person name="Li Q."/>
            <person name="Hong B."/>
        </authorList>
    </citation>
    <scope>NUCLEOTIDE SEQUENCE [LARGE SCALE GENOMIC DNA]</scope>
    <source>
        <strain evidence="2 3">C-1027</strain>
        <plasmid evidence="2 3">SGLP1</plasmid>
    </source>
</reference>
<geneLocation type="plasmid" evidence="2 3">
    <name>SGLP1</name>
</geneLocation>
<keyword evidence="2" id="KW-0489">Methyltransferase</keyword>
<keyword evidence="2" id="KW-0808">Transferase</keyword>
<dbReference type="EMBL" id="CP013739">
    <property type="protein sequence ID" value="ALU98424.1"/>
    <property type="molecule type" value="Genomic_DNA"/>
</dbReference>
<feature type="domain" description="Methyltransferase" evidence="1">
    <location>
        <begin position="44"/>
        <end position="134"/>
    </location>
</feature>
<dbReference type="Gene3D" id="3.40.50.150">
    <property type="entry name" value="Vaccinia Virus protein VP39"/>
    <property type="match status" value="1"/>
</dbReference>
<evidence type="ECO:0000313" key="2">
    <source>
        <dbReference type="EMBL" id="ALU98424.1"/>
    </source>
</evidence>
<keyword evidence="2" id="KW-0614">Plasmid</keyword>
<dbReference type="PANTHER" id="PTHR43591">
    <property type="entry name" value="METHYLTRANSFERASE"/>
    <property type="match status" value="1"/>
</dbReference>
<dbReference type="Pfam" id="PF13649">
    <property type="entry name" value="Methyltransf_25"/>
    <property type="match status" value="1"/>
</dbReference>
<dbReference type="GeneID" id="27787416"/>
<proteinExistence type="predicted"/>
<dbReference type="AlphaFoldDB" id="A0A0U3LRU7"/>
<dbReference type="Proteomes" id="UP000064183">
    <property type="component" value="Plasmid SGLP1"/>
</dbReference>
<organism evidence="2 3">
    <name type="scientific">Streptomyces globisporus C-1027</name>
    <dbReference type="NCBI Taxonomy" id="1172567"/>
    <lineage>
        <taxon>Bacteria</taxon>
        <taxon>Bacillati</taxon>
        <taxon>Actinomycetota</taxon>
        <taxon>Actinomycetes</taxon>
        <taxon>Kitasatosporales</taxon>
        <taxon>Streptomycetaceae</taxon>
        <taxon>Streptomyces</taxon>
    </lineage>
</organism>